<name>A0AAE3DQL8_9FIRM</name>
<dbReference type="InterPro" id="IPR018314">
    <property type="entry name" value="RsmB/NOL1/NOP2-like_CS"/>
</dbReference>
<dbReference type="InterPro" id="IPR001678">
    <property type="entry name" value="MeTrfase_RsmB-F_NOP2_dom"/>
</dbReference>
<dbReference type="Pfam" id="PF01189">
    <property type="entry name" value="Methyltr_RsmB-F"/>
    <property type="match status" value="1"/>
</dbReference>
<dbReference type="GO" id="GO:0003723">
    <property type="term" value="F:RNA binding"/>
    <property type="evidence" value="ECO:0007669"/>
    <property type="project" value="UniProtKB-UniRule"/>
</dbReference>
<comment type="caution">
    <text evidence="9">The sequence shown here is derived from an EMBL/GenBank/DDBJ whole genome shotgun (WGS) entry which is preliminary data.</text>
</comment>
<evidence type="ECO:0000256" key="6">
    <source>
        <dbReference type="ARBA" id="ARBA00022884"/>
    </source>
</evidence>
<keyword evidence="5 7" id="KW-0949">S-adenosyl-L-methionine</keyword>
<keyword evidence="2" id="KW-0963">Cytoplasm</keyword>
<evidence type="ECO:0000256" key="3">
    <source>
        <dbReference type="ARBA" id="ARBA00022603"/>
    </source>
</evidence>
<evidence type="ECO:0000256" key="2">
    <source>
        <dbReference type="ARBA" id="ARBA00022490"/>
    </source>
</evidence>
<proteinExistence type="inferred from homology"/>
<dbReference type="Pfam" id="PF17126">
    <property type="entry name" value="RsmF_methylt_CI"/>
    <property type="match status" value="1"/>
</dbReference>
<dbReference type="InterPro" id="IPR029063">
    <property type="entry name" value="SAM-dependent_MTases_sf"/>
</dbReference>
<evidence type="ECO:0000259" key="8">
    <source>
        <dbReference type="PROSITE" id="PS51686"/>
    </source>
</evidence>
<comment type="caution">
    <text evidence="7">Lacks conserved residue(s) required for the propagation of feature annotation.</text>
</comment>
<evidence type="ECO:0000256" key="5">
    <source>
        <dbReference type="ARBA" id="ARBA00022691"/>
    </source>
</evidence>
<dbReference type="GO" id="GO:0001510">
    <property type="term" value="P:RNA methylation"/>
    <property type="evidence" value="ECO:0007669"/>
    <property type="project" value="InterPro"/>
</dbReference>
<evidence type="ECO:0000256" key="1">
    <source>
        <dbReference type="ARBA" id="ARBA00007494"/>
    </source>
</evidence>
<feature type="binding site" evidence="7">
    <location>
        <begin position="110"/>
        <end position="116"/>
    </location>
    <ligand>
        <name>S-adenosyl-L-methionine</name>
        <dbReference type="ChEBI" id="CHEBI:59789"/>
    </ligand>
</feature>
<gene>
    <name evidence="9" type="ORF">LKD71_01985</name>
</gene>
<dbReference type="PANTHER" id="PTHR22807:SF30">
    <property type="entry name" value="28S RRNA (CYTOSINE(4447)-C(5))-METHYLTRANSFERASE-RELATED"/>
    <property type="match status" value="1"/>
</dbReference>
<dbReference type="EMBL" id="JAJEPR010000002">
    <property type="protein sequence ID" value="MCC2188605.1"/>
    <property type="molecule type" value="Genomic_DNA"/>
</dbReference>
<feature type="active site" description="Nucleophile" evidence="7">
    <location>
        <position position="232"/>
    </location>
</feature>
<reference evidence="9 10" key="1">
    <citation type="submission" date="2021-10" db="EMBL/GenBank/DDBJ databases">
        <title>Anaerobic single-cell dispensing facilitates the cultivation of human gut bacteria.</title>
        <authorList>
            <person name="Afrizal A."/>
        </authorList>
    </citation>
    <scope>NUCLEOTIDE SEQUENCE [LARGE SCALE GENOMIC DNA]</scope>
    <source>
        <strain evidence="9 10">CLA-AA-H277</strain>
    </source>
</reference>
<dbReference type="AlphaFoldDB" id="A0AAE3DQL8"/>
<feature type="binding site" evidence="7">
    <location>
        <position position="134"/>
    </location>
    <ligand>
        <name>S-adenosyl-L-methionine</name>
        <dbReference type="ChEBI" id="CHEBI:59789"/>
    </ligand>
</feature>
<dbReference type="InterPro" id="IPR023267">
    <property type="entry name" value="RCMT"/>
</dbReference>
<dbReference type="PROSITE" id="PS51686">
    <property type="entry name" value="SAM_MT_RSMB_NOP"/>
    <property type="match status" value="1"/>
</dbReference>
<protein>
    <submittedName>
        <fullName evidence="9">RsmB/NOP family class I SAM-dependent RNA methyltransferase</fullName>
    </submittedName>
</protein>
<dbReference type="CDD" id="cd21147">
    <property type="entry name" value="RsmF_methylt_CTD1"/>
    <property type="match status" value="1"/>
</dbReference>
<keyword evidence="10" id="KW-1185">Reference proteome</keyword>
<dbReference type="InterPro" id="IPR049560">
    <property type="entry name" value="MeTrfase_RsmB-F_NOP2_cat"/>
</dbReference>
<dbReference type="Pfam" id="PF13636">
    <property type="entry name" value="Methyltranf_PUA"/>
    <property type="match status" value="1"/>
</dbReference>
<dbReference type="Gene3D" id="3.40.50.150">
    <property type="entry name" value="Vaccinia Virus protein VP39"/>
    <property type="match status" value="1"/>
</dbReference>
<dbReference type="PROSITE" id="PS01153">
    <property type="entry name" value="NOL1_NOP2_SUN"/>
    <property type="match status" value="1"/>
</dbReference>
<keyword evidence="3 7" id="KW-0489">Methyltransferase</keyword>
<dbReference type="InterPro" id="IPR027391">
    <property type="entry name" value="Nol1_Nop2_Fmu_2"/>
</dbReference>
<evidence type="ECO:0000313" key="9">
    <source>
        <dbReference type="EMBL" id="MCC2188605.1"/>
    </source>
</evidence>
<evidence type="ECO:0000313" key="10">
    <source>
        <dbReference type="Proteomes" id="UP001197875"/>
    </source>
</evidence>
<organism evidence="9 10">
    <name type="scientific">Fusicatenibacter faecihominis</name>
    <dbReference type="NCBI Taxonomy" id="2881276"/>
    <lineage>
        <taxon>Bacteria</taxon>
        <taxon>Bacillati</taxon>
        <taxon>Bacillota</taxon>
        <taxon>Clostridia</taxon>
        <taxon>Lachnospirales</taxon>
        <taxon>Lachnospiraceae</taxon>
        <taxon>Fusicatenibacter</taxon>
    </lineage>
</organism>
<dbReference type="SUPFAM" id="SSF53335">
    <property type="entry name" value="S-adenosyl-L-methionine-dependent methyltransferases"/>
    <property type="match status" value="1"/>
</dbReference>
<dbReference type="Gene3D" id="2.30.130.60">
    <property type="match status" value="1"/>
</dbReference>
<evidence type="ECO:0000256" key="4">
    <source>
        <dbReference type="ARBA" id="ARBA00022679"/>
    </source>
</evidence>
<dbReference type="PANTHER" id="PTHR22807">
    <property type="entry name" value="NOP2 YEAST -RELATED NOL1/NOP2/FMU SUN DOMAIN-CONTAINING"/>
    <property type="match status" value="1"/>
</dbReference>
<dbReference type="CDD" id="cd02440">
    <property type="entry name" value="AdoMet_MTases"/>
    <property type="match status" value="1"/>
</dbReference>
<sequence>MKLPEDYIESMRQLLGEEELQNYLDCFDAPRTYGLRVNTGKISVETFLKRTPFHLTPVPWVENGFYYDPEEGVTKHPDYYAGLYYIQEPSAMVPASRLPIEEGDRVLDLCAAPGGKSTELAARLRGTGLLVSNDISRSRAQGLLKNLELFGAGNILVTSETPESLLGNFEGFFDKILVDAPCSGEGMFRKDKDMVKSWMEHGPEYYAPIQQEILRTAVKMLRPGGLLLYSTCTFSPLENEENLKKLLEAEQELEILPLSTGEWFREGLIPGTLRIWPQDIRGEGHFTALLRKKGQAPEHTQKDRRRTTVLPEGLSEFASLFQRPVLSQGRLDVRKENIYLLPEDFPEVKGLRFLRTGLSVGELKKKRFEPSQALAMYLKKGDFRQELDLSSGDERLIRYLKGETLEVSEEEADFSGWTLVLNDGYPLGFGKLNRGTLKNKYCTGWRLL</sequence>
<dbReference type="PRINTS" id="PR02008">
    <property type="entry name" value="RCMTFAMILY"/>
</dbReference>
<dbReference type="InterPro" id="IPR031340">
    <property type="entry name" value="RsmF_methylt_CI"/>
</dbReference>
<evidence type="ECO:0000256" key="7">
    <source>
        <dbReference type="PROSITE-ProRule" id="PRU01023"/>
    </source>
</evidence>
<dbReference type="Gene3D" id="3.30.70.1170">
    <property type="entry name" value="Sun protein, domain 3"/>
    <property type="match status" value="1"/>
</dbReference>
<accession>A0AAE3DQL8</accession>
<keyword evidence="6 7" id="KW-0694">RNA-binding</keyword>
<dbReference type="Pfam" id="PF17125">
    <property type="entry name" value="Methyltr_RsmF_N"/>
    <property type="match status" value="1"/>
</dbReference>
<feature type="domain" description="SAM-dependent MTase RsmB/NOP-type" evidence="8">
    <location>
        <begin position="18"/>
        <end position="293"/>
    </location>
</feature>
<dbReference type="RefSeq" id="WP_227614138.1">
    <property type="nucleotide sequence ID" value="NZ_JAJEPR010000002.1"/>
</dbReference>
<dbReference type="GO" id="GO:0008173">
    <property type="term" value="F:RNA methyltransferase activity"/>
    <property type="evidence" value="ECO:0007669"/>
    <property type="project" value="InterPro"/>
</dbReference>
<keyword evidence="4 7" id="KW-0808">Transferase</keyword>
<dbReference type="InterPro" id="IPR031341">
    <property type="entry name" value="Methyltr_RsmF_N"/>
</dbReference>
<comment type="similarity">
    <text evidence="1 7">Belongs to the class I-like SAM-binding methyltransferase superfamily. RsmB/NOP family.</text>
</comment>
<dbReference type="Proteomes" id="UP001197875">
    <property type="component" value="Unassembled WGS sequence"/>
</dbReference>
<feature type="binding site" evidence="7">
    <location>
        <position position="179"/>
    </location>
    <ligand>
        <name>S-adenosyl-L-methionine</name>
        <dbReference type="ChEBI" id="CHEBI:59789"/>
    </ligand>
</feature>